<evidence type="ECO:0000256" key="1">
    <source>
        <dbReference type="ARBA" id="ARBA00023157"/>
    </source>
</evidence>
<reference evidence="3" key="1">
    <citation type="submission" date="2023-09" db="UniProtKB">
        <authorList>
            <consortium name="Ensembl"/>
        </authorList>
    </citation>
    <scope>IDENTIFICATION</scope>
</reference>
<dbReference type="Gene3D" id="3.10.100.10">
    <property type="entry name" value="Mannose-Binding Protein A, subunit A"/>
    <property type="match status" value="1"/>
</dbReference>
<dbReference type="STRING" id="144197.ENSSPAP00000003662"/>
<dbReference type="SMART" id="SM00034">
    <property type="entry name" value="CLECT"/>
    <property type="match status" value="1"/>
</dbReference>
<dbReference type="SUPFAM" id="SSF56436">
    <property type="entry name" value="C-type lectin-like"/>
    <property type="match status" value="1"/>
</dbReference>
<protein>
    <recommendedName>
        <fullName evidence="2">C-type lectin domain-containing protein</fullName>
    </recommendedName>
</protein>
<name>A0A3B4ZPJ8_9TELE</name>
<dbReference type="PROSITE" id="PS00615">
    <property type="entry name" value="C_TYPE_LECTIN_1"/>
    <property type="match status" value="1"/>
</dbReference>
<keyword evidence="1" id="KW-1015">Disulfide bond</keyword>
<dbReference type="PANTHER" id="PTHR45784">
    <property type="entry name" value="C-TYPE LECTIN DOMAIN FAMILY 20 MEMBER A-RELATED"/>
    <property type="match status" value="1"/>
</dbReference>
<dbReference type="InterPro" id="IPR016186">
    <property type="entry name" value="C-type_lectin-like/link_sf"/>
</dbReference>
<dbReference type="Ensembl" id="ENSSPAT00000003737.1">
    <property type="protein sequence ID" value="ENSSPAP00000003662.1"/>
    <property type="gene ID" value="ENSSPAG00000002839.1"/>
</dbReference>
<organism evidence="3">
    <name type="scientific">Stegastes partitus</name>
    <name type="common">bicolor damselfish</name>
    <dbReference type="NCBI Taxonomy" id="144197"/>
    <lineage>
        <taxon>Eukaryota</taxon>
        <taxon>Metazoa</taxon>
        <taxon>Chordata</taxon>
        <taxon>Craniata</taxon>
        <taxon>Vertebrata</taxon>
        <taxon>Euteleostomi</taxon>
        <taxon>Actinopterygii</taxon>
        <taxon>Neopterygii</taxon>
        <taxon>Teleostei</taxon>
        <taxon>Neoteleostei</taxon>
        <taxon>Acanthomorphata</taxon>
        <taxon>Ovalentaria</taxon>
        <taxon>Pomacentridae</taxon>
        <taxon>Stegastes</taxon>
    </lineage>
</organism>
<dbReference type="InterPro" id="IPR018378">
    <property type="entry name" value="C-type_lectin_CS"/>
</dbReference>
<dbReference type="InterPro" id="IPR016187">
    <property type="entry name" value="CTDL_fold"/>
</dbReference>
<evidence type="ECO:0000313" key="3">
    <source>
        <dbReference type="Ensembl" id="ENSSPAP00000003662.1"/>
    </source>
</evidence>
<dbReference type="InterPro" id="IPR001304">
    <property type="entry name" value="C-type_lectin-like"/>
</dbReference>
<evidence type="ECO:0000259" key="2">
    <source>
        <dbReference type="PROSITE" id="PS50041"/>
    </source>
</evidence>
<dbReference type="Pfam" id="PF00059">
    <property type="entry name" value="Lectin_C"/>
    <property type="match status" value="1"/>
</dbReference>
<dbReference type="AlphaFoldDB" id="A0A3B4ZPJ8"/>
<sequence length="185" mass="21066">MIAGWRPGEDTRDLSAWSLHVLPVQRGFSLGSLASCQKVQKHVEQLEESNCCFLLVAVTEQNKKTYAYISTVKTWTSAQEHCRTHYTDLAMIENSAENTDVDSVRPAKVEAWIGLYRVPWVWADKSQSSFRYWRSSSPNNYGGNQFCMTEHSGTHHWDDGRCSDRYVFLCHQGNCCSITAFSGNQ</sequence>
<proteinExistence type="predicted"/>
<accession>A0A3B4ZPJ8</accession>
<dbReference type="GeneTree" id="ENSGT01030000234907"/>
<feature type="domain" description="C-type lectin" evidence="2">
    <location>
        <begin position="61"/>
        <end position="171"/>
    </location>
</feature>
<dbReference type="PANTHER" id="PTHR45784:SF3">
    <property type="entry name" value="C-TYPE LECTIN DOMAIN FAMILY 4 MEMBER K-LIKE-RELATED"/>
    <property type="match status" value="1"/>
</dbReference>
<dbReference type="PROSITE" id="PS50041">
    <property type="entry name" value="C_TYPE_LECTIN_2"/>
    <property type="match status" value="1"/>
</dbReference>